<gene>
    <name evidence="1" type="ORF">CDAR_542891</name>
</gene>
<keyword evidence="2" id="KW-1185">Reference proteome</keyword>
<accession>A0AAV4QJA6</accession>
<evidence type="ECO:0000313" key="1">
    <source>
        <dbReference type="EMBL" id="GIY08334.1"/>
    </source>
</evidence>
<proteinExistence type="predicted"/>
<evidence type="ECO:0000313" key="2">
    <source>
        <dbReference type="Proteomes" id="UP001054837"/>
    </source>
</evidence>
<reference evidence="1 2" key="1">
    <citation type="submission" date="2021-06" db="EMBL/GenBank/DDBJ databases">
        <title>Caerostris darwini draft genome.</title>
        <authorList>
            <person name="Kono N."/>
            <person name="Arakawa K."/>
        </authorList>
    </citation>
    <scope>NUCLEOTIDE SEQUENCE [LARGE SCALE GENOMIC DNA]</scope>
</reference>
<dbReference type="EMBL" id="BPLQ01004486">
    <property type="protein sequence ID" value="GIY08334.1"/>
    <property type="molecule type" value="Genomic_DNA"/>
</dbReference>
<dbReference type="Proteomes" id="UP001054837">
    <property type="component" value="Unassembled WGS sequence"/>
</dbReference>
<comment type="caution">
    <text evidence="1">The sequence shown here is derived from an EMBL/GenBank/DDBJ whole genome shotgun (WGS) entry which is preliminary data.</text>
</comment>
<sequence>MPLLGKGGDIVLLEDSTLRGTCTFKGCPPFGVHCTLGRCHSWGYMYSYRMPPFRVHYTLGGCHSLGHCILGGRCICRCIVLLENATLADTLCFWRMLLLMVFGEATFGDALEIQLRCLIKTMNLLRICLSSGE</sequence>
<protein>
    <submittedName>
        <fullName evidence="1">Uncharacterized protein</fullName>
    </submittedName>
</protein>
<organism evidence="1 2">
    <name type="scientific">Caerostris darwini</name>
    <dbReference type="NCBI Taxonomy" id="1538125"/>
    <lineage>
        <taxon>Eukaryota</taxon>
        <taxon>Metazoa</taxon>
        <taxon>Ecdysozoa</taxon>
        <taxon>Arthropoda</taxon>
        <taxon>Chelicerata</taxon>
        <taxon>Arachnida</taxon>
        <taxon>Araneae</taxon>
        <taxon>Araneomorphae</taxon>
        <taxon>Entelegynae</taxon>
        <taxon>Araneoidea</taxon>
        <taxon>Araneidae</taxon>
        <taxon>Caerostris</taxon>
    </lineage>
</organism>
<dbReference type="AlphaFoldDB" id="A0AAV4QJA6"/>
<name>A0AAV4QJA6_9ARAC</name>